<protein>
    <submittedName>
        <fullName evidence="2">Uncharacterized protein</fullName>
    </submittedName>
</protein>
<dbReference type="EMBL" id="VWRR01000012">
    <property type="protein sequence ID" value="KAF6002051.1"/>
    <property type="molecule type" value="Genomic_DNA"/>
</dbReference>
<evidence type="ECO:0000313" key="2">
    <source>
        <dbReference type="EMBL" id="KAF6002051.1"/>
    </source>
</evidence>
<dbReference type="Proteomes" id="UP000530660">
    <property type="component" value="Unassembled WGS sequence"/>
</dbReference>
<dbReference type="SUPFAM" id="SSF56059">
    <property type="entry name" value="Glutathione synthetase ATP-binding domain-like"/>
    <property type="match status" value="1"/>
</dbReference>
<name>A0A7J7IIA0_9RHOD</name>
<feature type="region of interest" description="Disordered" evidence="1">
    <location>
        <begin position="335"/>
        <end position="372"/>
    </location>
</feature>
<sequence length="772" mass="84426">MCAQRYDDACTARASIVLVSVALRETVTDPRDGNGVCAWCFGCDTKVVETVVLDLHRMAGYGTSTEVLRAGVPDPKPETSLDCPVTEPTLPAPATGSEAASDADAPERTNHVSVNGAIGESGTDATQAPLAEADDEEQVAAAAAKAASAAASRIAFRFRTVRPGDFEPERHFYPRCLNAQIHPSVRFFMGLSRERIVSRYTHLNPRVDPVELRRLLSYRPRFLRWAGCDLMHVVDSRSQRKCMVVIETNSCPSGQKSTPLFDDQDEYGGYRTLLQRALLSHLESPSEQLVPEGKLAVLFDKNPMEASGYAACLAEITNEEVYLVPMLDDSTVERVENESSERRATSLDLSAEAPKAGNATGTSPKAQPVAGASNGRSYAFFRDGVLYVRRLKEQHSESTLMNGGTSPLNRDQVTLVAPPSPTSSAMTKQAEMDTAPSPDAVSLTVGKSAPGQAAAKAQLAYEDGQTEIIPIRAALRYVTQRPWNRIPVQTRTVITNSVVSCLAGGRNKLVAAKAYDNANVELMACGLEIRTPLTIRDVPLDMLARWVDRLGGFAAIKVPYSNAGQGVFTITSQEEFDRFYEAESKRPNRYDKYIVQALISNHEWSSAGAGSSATASMESYSRLYHVGTMPDKRGHIYVSDLRMMICGGPDGFVPVGLYARRARAPLAKEPANNSWEQLGTNLSVKVGEGLFTSESERLMLMDKKDFNLLGLSLDDLIDAFVETCLAVRAIDVMAQWLCSDRDRRFSLSLFRSVCGDDSLIREIMRGSPELRY</sequence>
<proteinExistence type="predicted"/>
<reference evidence="2 3" key="1">
    <citation type="journal article" date="2020" name="J. Phycol.">
        <title>Comparative genome analysis reveals Cyanidiococcus gen. nov., a new extremophilic red algal genus sister to Cyanidioschyzon (Cyanidioschyzonaceae, Rhodophyta).</title>
        <authorList>
            <person name="Liu S.-L."/>
            <person name="Chiang Y.-R."/>
            <person name="Yoon H.S."/>
            <person name="Fu H.-Y."/>
        </authorList>
    </citation>
    <scope>NUCLEOTIDE SEQUENCE [LARGE SCALE GENOMIC DNA]</scope>
    <source>
        <strain evidence="2 3">THAL066</strain>
    </source>
</reference>
<accession>A0A7J7IIA0</accession>
<dbReference type="AlphaFoldDB" id="A0A7J7IIA0"/>
<comment type="caution">
    <text evidence="2">The sequence shown here is derived from an EMBL/GenBank/DDBJ whole genome shotgun (WGS) entry which is preliminary data.</text>
</comment>
<keyword evidence="3" id="KW-1185">Reference proteome</keyword>
<feature type="compositionally biased region" description="Basic and acidic residues" evidence="1">
    <location>
        <begin position="335"/>
        <end position="345"/>
    </location>
</feature>
<evidence type="ECO:0000256" key="1">
    <source>
        <dbReference type="SAM" id="MobiDB-lite"/>
    </source>
</evidence>
<feature type="region of interest" description="Disordered" evidence="1">
    <location>
        <begin position="69"/>
        <end position="123"/>
    </location>
</feature>
<organism evidence="2 3">
    <name type="scientific">Cyanidiococcus yangmingshanensis</name>
    <dbReference type="NCBI Taxonomy" id="2690220"/>
    <lineage>
        <taxon>Eukaryota</taxon>
        <taxon>Rhodophyta</taxon>
        <taxon>Bangiophyceae</taxon>
        <taxon>Cyanidiales</taxon>
        <taxon>Cyanidiaceae</taxon>
        <taxon>Cyanidiococcus</taxon>
    </lineage>
</organism>
<evidence type="ECO:0000313" key="3">
    <source>
        <dbReference type="Proteomes" id="UP000530660"/>
    </source>
</evidence>
<dbReference type="OrthoDB" id="10268014at2759"/>
<gene>
    <name evidence="2" type="ORF">F1559_003907</name>
</gene>